<dbReference type="AlphaFoldDB" id="A0A1G1WBG3"/>
<organism evidence="1 2">
    <name type="scientific">Candidatus Woykebacteria bacterium RBG_16_43_9</name>
    <dbReference type="NCBI Taxonomy" id="1802596"/>
    <lineage>
        <taxon>Bacteria</taxon>
        <taxon>Candidatus Woykeibacteriota</taxon>
    </lineage>
</organism>
<evidence type="ECO:0000313" key="1">
    <source>
        <dbReference type="EMBL" id="OGY24971.1"/>
    </source>
</evidence>
<gene>
    <name evidence="1" type="ORF">A2Z11_04880</name>
</gene>
<comment type="caution">
    <text evidence="1">The sequence shown here is derived from an EMBL/GenBank/DDBJ whole genome shotgun (WGS) entry which is preliminary data.</text>
</comment>
<accession>A0A1G1WBG3</accession>
<evidence type="ECO:0008006" key="3">
    <source>
        <dbReference type="Google" id="ProtNLM"/>
    </source>
</evidence>
<dbReference type="EMBL" id="MHCS01000057">
    <property type="protein sequence ID" value="OGY24971.1"/>
    <property type="molecule type" value="Genomic_DNA"/>
</dbReference>
<reference evidence="1 2" key="1">
    <citation type="journal article" date="2016" name="Nat. Commun.">
        <title>Thousands of microbial genomes shed light on interconnected biogeochemical processes in an aquifer system.</title>
        <authorList>
            <person name="Anantharaman K."/>
            <person name="Brown C.T."/>
            <person name="Hug L.A."/>
            <person name="Sharon I."/>
            <person name="Castelle C.J."/>
            <person name="Probst A.J."/>
            <person name="Thomas B.C."/>
            <person name="Singh A."/>
            <person name="Wilkins M.J."/>
            <person name="Karaoz U."/>
            <person name="Brodie E.L."/>
            <person name="Williams K.H."/>
            <person name="Hubbard S.S."/>
            <person name="Banfield J.F."/>
        </authorList>
    </citation>
    <scope>NUCLEOTIDE SEQUENCE [LARGE SCALE GENOMIC DNA]</scope>
</reference>
<dbReference type="Proteomes" id="UP000176389">
    <property type="component" value="Unassembled WGS sequence"/>
</dbReference>
<name>A0A1G1WBG3_9BACT</name>
<dbReference type="STRING" id="1802596.A2Z11_04880"/>
<protein>
    <recommendedName>
        <fullName evidence="3">DUF4258 domain-containing protein</fullName>
    </recommendedName>
</protein>
<evidence type="ECO:0000313" key="2">
    <source>
        <dbReference type="Proteomes" id="UP000176389"/>
    </source>
</evidence>
<proteinExistence type="predicted"/>
<sequence length="87" mass="10499">MKMKIVFSKHAKRDKFPILAKHKFYLNDEDVIKVIEEPEHEDKESDKPNVSASRNYDEKHILRVVYRKEGDIIRIITFYPAEKGRYY</sequence>